<proteinExistence type="predicted"/>
<name>A0A2U1V851_9PROT</name>
<organism evidence="2 3">
    <name type="scientific">Teichococcus aestuarii</name>
    <dbReference type="NCBI Taxonomy" id="568898"/>
    <lineage>
        <taxon>Bacteria</taxon>
        <taxon>Pseudomonadati</taxon>
        <taxon>Pseudomonadota</taxon>
        <taxon>Alphaproteobacteria</taxon>
        <taxon>Acetobacterales</taxon>
        <taxon>Roseomonadaceae</taxon>
        <taxon>Roseomonas</taxon>
    </lineage>
</organism>
<comment type="caution">
    <text evidence="2">The sequence shown here is derived from an EMBL/GenBank/DDBJ whole genome shotgun (WGS) entry which is preliminary data.</text>
</comment>
<dbReference type="AlphaFoldDB" id="A0A2U1V851"/>
<accession>A0A2U1V851</accession>
<evidence type="ECO:0000256" key="1">
    <source>
        <dbReference type="SAM" id="MobiDB-lite"/>
    </source>
</evidence>
<feature type="region of interest" description="Disordered" evidence="1">
    <location>
        <begin position="1"/>
        <end position="45"/>
    </location>
</feature>
<keyword evidence="3" id="KW-1185">Reference proteome</keyword>
<evidence type="ECO:0000313" key="3">
    <source>
        <dbReference type="Proteomes" id="UP000245048"/>
    </source>
</evidence>
<evidence type="ECO:0000313" key="2">
    <source>
        <dbReference type="EMBL" id="PWC30064.1"/>
    </source>
</evidence>
<gene>
    <name evidence="2" type="ORF">CR165_04160</name>
</gene>
<protein>
    <submittedName>
        <fullName evidence="2">Uncharacterized protein</fullName>
    </submittedName>
</protein>
<dbReference type="Proteomes" id="UP000245048">
    <property type="component" value="Unassembled WGS sequence"/>
</dbReference>
<dbReference type="EMBL" id="PDOA01000002">
    <property type="protein sequence ID" value="PWC30064.1"/>
    <property type="molecule type" value="Genomic_DNA"/>
</dbReference>
<reference evidence="3" key="1">
    <citation type="submission" date="2017-10" db="EMBL/GenBank/DDBJ databases">
        <authorList>
            <person name="Toshchakov S.V."/>
            <person name="Goeva M.A."/>
        </authorList>
    </citation>
    <scope>NUCLEOTIDE SEQUENCE [LARGE SCALE GENOMIC DNA]</scope>
    <source>
        <strain evidence="3">JR1/69-1-13</strain>
    </source>
</reference>
<sequence length="77" mass="8408">MGWLAAYPPATKDAANETPPGLEEAEGERAQAGQPKPGTRTAWFGMSRARYAQLTDEERARLRAERRAARQAGQPLA</sequence>